<feature type="transmembrane region" description="Helical" evidence="1">
    <location>
        <begin position="68"/>
        <end position="95"/>
    </location>
</feature>
<protein>
    <submittedName>
        <fullName evidence="2">Uncharacterized protein</fullName>
    </submittedName>
</protein>
<accession>A0AAV9ZQ38</accession>
<organism evidence="2 3">
    <name type="scientific">Favolaschia claudopus</name>
    <dbReference type="NCBI Taxonomy" id="2862362"/>
    <lineage>
        <taxon>Eukaryota</taxon>
        <taxon>Fungi</taxon>
        <taxon>Dikarya</taxon>
        <taxon>Basidiomycota</taxon>
        <taxon>Agaricomycotina</taxon>
        <taxon>Agaricomycetes</taxon>
        <taxon>Agaricomycetidae</taxon>
        <taxon>Agaricales</taxon>
        <taxon>Marasmiineae</taxon>
        <taxon>Mycenaceae</taxon>
        <taxon>Favolaschia</taxon>
    </lineage>
</organism>
<keyword evidence="1" id="KW-1133">Transmembrane helix</keyword>
<comment type="caution">
    <text evidence="2">The sequence shown here is derived from an EMBL/GenBank/DDBJ whole genome shotgun (WGS) entry which is preliminary data.</text>
</comment>
<keyword evidence="3" id="KW-1185">Reference proteome</keyword>
<proteinExistence type="predicted"/>
<keyword evidence="1" id="KW-0472">Membrane</keyword>
<dbReference type="AlphaFoldDB" id="A0AAV9ZQ38"/>
<reference evidence="2 3" key="1">
    <citation type="journal article" date="2024" name="J Genomics">
        <title>Draft genome sequencing and assembly of Favolaschia claudopus CIRM-BRFM 2984 isolated from oak limbs.</title>
        <authorList>
            <person name="Navarro D."/>
            <person name="Drula E."/>
            <person name="Chaduli D."/>
            <person name="Cazenave R."/>
            <person name="Ahrendt S."/>
            <person name="Wang J."/>
            <person name="Lipzen A."/>
            <person name="Daum C."/>
            <person name="Barry K."/>
            <person name="Grigoriev I.V."/>
            <person name="Favel A."/>
            <person name="Rosso M.N."/>
            <person name="Martin F."/>
        </authorList>
    </citation>
    <scope>NUCLEOTIDE SEQUENCE [LARGE SCALE GENOMIC DNA]</scope>
    <source>
        <strain evidence="2 3">CIRM-BRFM 2984</strain>
    </source>
</reference>
<evidence type="ECO:0000313" key="2">
    <source>
        <dbReference type="EMBL" id="KAK6988510.1"/>
    </source>
</evidence>
<dbReference type="Proteomes" id="UP001362999">
    <property type="component" value="Unassembled WGS sequence"/>
</dbReference>
<evidence type="ECO:0000313" key="3">
    <source>
        <dbReference type="Proteomes" id="UP001362999"/>
    </source>
</evidence>
<keyword evidence="1" id="KW-0812">Transmembrane</keyword>
<dbReference type="EMBL" id="JAWWNJ010000122">
    <property type="protein sequence ID" value="KAK6988510.1"/>
    <property type="molecule type" value="Genomic_DNA"/>
</dbReference>
<sequence>MSDSNIRTGPILAFQPRVPFSVSHDPRTRSYSIFPLFNDIFWRCLVNLGGLLLTALNDELTGDRGFSAGALSFSVTAASLEQIAILIPAPLIFLFRRCDRSVRHFQDFVSPKGVYAVGARSLEVDVKVAVDAGDATADDGAKVEAREEGIGVYFL</sequence>
<evidence type="ECO:0000256" key="1">
    <source>
        <dbReference type="SAM" id="Phobius"/>
    </source>
</evidence>
<gene>
    <name evidence="2" type="ORF">R3P38DRAFT_2804555</name>
</gene>
<name>A0AAV9ZQ38_9AGAR</name>